<feature type="compositionally biased region" description="Gly residues" evidence="1">
    <location>
        <begin position="1"/>
        <end position="10"/>
    </location>
</feature>
<evidence type="ECO:0000256" key="2">
    <source>
        <dbReference type="SAM" id="Phobius"/>
    </source>
</evidence>
<name>A0A4S8KVI2_DENBC</name>
<keyword evidence="2" id="KW-0812">Transmembrane</keyword>
<accession>A0A4S8KVI2</accession>
<feature type="transmembrane region" description="Helical" evidence="2">
    <location>
        <begin position="127"/>
        <end position="148"/>
    </location>
</feature>
<reference evidence="3 4" key="1">
    <citation type="journal article" date="2019" name="Nat. Ecol. Evol.">
        <title>Megaphylogeny resolves global patterns of mushroom evolution.</title>
        <authorList>
            <person name="Varga T."/>
            <person name="Krizsan K."/>
            <person name="Foldi C."/>
            <person name="Dima B."/>
            <person name="Sanchez-Garcia M."/>
            <person name="Sanchez-Ramirez S."/>
            <person name="Szollosi G.J."/>
            <person name="Szarkandi J.G."/>
            <person name="Papp V."/>
            <person name="Albert L."/>
            <person name="Andreopoulos W."/>
            <person name="Angelini C."/>
            <person name="Antonin V."/>
            <person name="Barry K.W."/>
            <person name="Bougher N.L."/>
            <person name="Buchanan P."/>
            <person name="Buyck B."/>
            <person name="Bense V."/>
            <person name="Catcheside P."/>
            <person name="Chovatia M."/>
            <person name="Cooper J."/>
            <person name="Damon W."/>
            <person name="Desjardin D."/>
            <person name="Finy P."/>
            <person name="Geml J."/>
            <person name="Haridas S."/>
            <person name="Hughes K."/>
            <person name="Justo A."/>
            <person name="Karasinski D."/>
            <person name="Kautmanova I."/>
            <person name="Kiss B."/>
            <person name="Kocsube S."/>
            <person name="Kotiranta H."/>
            <person name="LaButti K.M."/>
            <person name="Lechner B.E."/>
            <person name="Liimatainen K."/>
            <person name="Lipzen A."/>
            <person name="Lukacs Z."/>
            <person name="Mihaltcheva S."/>
            <person name="Morgado L.N."/>
            <person name="Niskanen T."/>
            <person name="Noordeloos M.E."/>
            <person name="Ohm R.A."/>
            <person name="Ortiz-Santana B."/>
            <person name="Ovrebo C."/>
            <person name="Racz N."/>
            <person name="Riley R."/>
            <person name="Savchenko A."/>
            <person name="Shiryaev A."/>
            <person name="Soop K."/>
            <person name="Spirin V."/>
            <person name="Szebenyi C."/>
            <person name="Tomsovsky M."/>
            <person name="Tulloss R.E."/>
            <person name="Uehling J."/>
            <person name="Grigoriev I.V."/>
            <person name="Vagvolgyi C."/>
            <person name="Papp T."/>
            <person name="Martin F.M."/>
            <person name="Miettinen O."/>
            <person name="Hibbett D.S."/>
            <person name="Nagy L.G."/>
        </authorList>
    </citation>
    <scope>NUCLEOTIDE SEQUENCE [LARGE SCALE GENOMIC DNA]</scope>
    <source>
        <strain evidence="3 4">CBS 962.96</strain>
    </source>
</reference>
<proteinExistence type="predicted"/>
<keyword evidence="2" id="KW-1133">Transmembrane helix</keyword>
<keyword evidence="2" id="KW-0472">Membrane</keyword>
<dbReference type="EMBL" id="ML180019">
    <property type="protein sequence ID" value="THU79498.1"/>
    <property type="molecule type" value="Genomic_DNA"/>
</dbReference>
<feature type="transmembrane region" description="Helical" evidence="2">
    <location>
        <begin position="66"/>
        <end position="91"/>
    </location>
</feature>
<evidence type="ECO:0000313" key="4">
    <source>
        <dbReference type="Proteomes" id="UP000297245"/>
    </source>
</evidence>
<dbReference type="AlphaFoldDB" id="A0A4S8KVI2"/>
<evidence type="ECO:0000256" key="1">
    <source>
        <dbReference type="SAM" id="MobiDB-lite"/>
    </source>
</evidence>
<evidence type="ECO:0000313" key="3">
    <source>
        <dbReference type="EMBL" id="THU79498.1"/>
    </source>
</evidence>
<feature type="region of interest" description="Disordered" evidence="1">
    <location>
        <begin position="1"/>
        <end position="20"/>
    </location>
</feature>
<protein>
    <submittedName>
        <fullName evidence="3">Uncharacterized protein</fullName>
    </submittedName>
</protein>
<keyword evidence="4" id="KW-1185">Reference proteome</keyword>
<organism evidence="3 4">
    <name type="scientific">Dendrothele bispora (strain CBS 962.96)</name>
    <dbReference type="NCBI Taxonomy" id="1314807"/>
    <lineage>
        <taxon>Eukaryota</taxon>
        <taxon>Fungi</taxon>
        <taxon>Dikarya</taxon>
        <taxon>Basidiomycota</taxon>
        <taxon>Agaricomycotina</taxon>
        <taxon>Agaricomycetes</taxon>
        <taxon>Agaricomycetidae</taxon>
        <taxon>Agaricales</taxon>
        <taxon>Agaricales incertae sedis</taxon>
        <taxon>Dendrothele</taxon>
    </lineage>
</organism>
<dbReference type="Proteomes" id="UP000297245">
    <property type="component" value="Unassembled WGS sequence"/>
</dbReference>
<sequence length="180" mass="19525">MRSVGEGIGSGLLFPGSRTTTVSQPTITAATGTKPHSEDLILDIPNLVATARSSAREHIESVWSDTWLITPLFPAFIPLIVVIGCCCEIFGRAGLMSLSAQVNYYGYGQCLREDQQDLASKVRDEGWVGYMILFLLVLSLIATVFMAIHQSGKISGMVLRKSRKQIAISIAEAVQPLRIG</sequence>
<gene>
    <name evidence="3" type="ORF">K435DRAFT_973143</name>
</gene>